<dbReference type="PANTHER" id="PTHR44846">
    <property type="entry name" value="MANNOSYL-D-GLYCERATE TRANSPORT/METABOLISM SYSTEM REPRESSOR MNGR-RELATED"/>
    <property type="match status" value="1"/>
</dbReference>
<dbReference type="PANTHER" id="PTHR44846:SF1">
    <property type="entry name" value="MANNOSYL-D-GLYCERATE TRANSPORT_METABOLISM SYSTEM REPRESSOR MNGR-RELATED"/>
    <property type="match status" value="1"/>
</dbReference>
<reference evidence="5" key="1">
    <citation type="submission" date="2021-12" db="EMBL/GenBank/DDBJ databases">
        <authorList>
            <person name="Li Y."/>
        </authorList>
    </citation>
    <scope>NUCLEOTIDE SEQUENCE</scope>
    <source>
        <strain evidence="5">DKSPLA3</strain>
    </source>
</reference>
<dbReference type="GO" id="GO:0003700">
    <property type="term" value="F:DNA-binding transcription factor activity"/>
    <property type="evidence" value="ECO:0007669"/>
    <property type="project" value="InterPro"/>
</dbReference>
<comment type="caution">
    <text evidence="5">The sequence shown here is derived from an EMBL/GenBank/DDBJ whole genome shotgun (WGS) entry which is preliminary data.</text>
</comment>
<evidence type="ECO:0000259" key="4">
    <source>
        <dbReference type="PROSITE" id="PS50949"/>
    </source>
</evidence>
<dbReference type="GO" id="GO:0045892">
    <property type="term" value="P:negative regulation of DNA-templated transcription"/>
    <property type="evidence" value="ECO:0007669"/>
    <property type="project" value="TreeGrafter"/>
</dbReference>
<feature type="domain" description="HTH gntR-type" evidence="4">
    <location>
        <begin position="33"/>
        <end position="101"/>
    </location>
</feature>
<protein>
    <submittedName>
        <fullName evidence="5">GntR family transcriptional regulator</fullName>
    </submittedName>
</protein>
<dbReference type="SMART" id="SM00866">
    <property type="entry name" value="UTRA"/>
    <property type="match status" value="1"/>
</dbReference>
<dbReference type="InterPro" id="IPR050679">
    <property type="entry name" value="Bact_HTH_transcr_reg"/>
</dbReference>
<accession>A0A9X1SZ31</accession>
<dbReference type="EMBL" id="JAJOZR010000001">
    <property type="protein sequence ID" value="MCD7107604.1"/>
    <property type="molecule type" value="Genomic_DNA"/>
</dbReference>
<dbReference type="Proteomes" id="UP001139089">
    <property type="component" value="Unassembled WGS sequence"/>
</dbReference>
<evidence type="ECO:0000256" key="3">
    <source>
        <dbReference type="ARBA" id="ARBA00023163"/>
    </source>
</evidence>
<dbReference type="GO" id="GO:0003677">
    <property type="term" value="F:DNA binding"/>
    <property type="evidence" value="ECO:0007669"/>
    <property type="project" value="UniProtKB-KW"/>
</dbReference>
<name>A0A9X1SZ31_9HYPH</name>
<dbReference type="InterPro" id="IPR036388">
    <property type="entry name" value="WH-like_DNA-bd_sf"/>
</dbReference>
<dbReference type="CDD" id="cd07377">
    <property type="entry name" value="WHTH_GntR"/>
    <property type="match status" value="1"/>
</dbReference>
<dbReference type="PRINTS" id="PR00035">
    <property type="entry name" value="HTHGNTR"/>
</dbReference>
<dbReference type="SUPFAM" id="SSF46785">
    <property type="entry name" value="Winged helix' DNA-binding domain"/>
    <property type="match status" value="1"/>
</dbReference>
<gene>
    <name evidence="5" type="ORF">LRX75_00995</name>
</gene>
<keyword evidence="1" id="KW-0805">Transcription regulation</keyword>
<dbReference type="InterPro" id="IPR011663">
    <property type="entry name" value="UTRA"/>
</dbReference>
<dbReference type="Gene3D" id="3.40.1410.10">
    <property type="entry name" value="Chorismate lyase-like"/>
    <property type="match status" value="1"/>
</dbReference>
<organism evidence="5 6">
    <name type="scientific">Rhizobium quercicola</name>
    <dbReference type="NCBI Taxonomy" id="2901226"/>
    <lineage>
        <taxon>Bacteria</taxon>
        <taxon>Pseudomonadati</taxon>
        <taxon>Pseudomonadota</taxon>
        <taxon>Alphaproteobacteria</taxon>
        <taxon>Hyphomicrobiales</taxon>
        <taxon>Rhizobiaceae</taxon>
        <taxon>Rhizobium/Agrobacterium group</taxon>
        <taxon>Rhizobium</taxon>
    </lineage>
</organism>
<evidence type="ECO:0000313" key="5">
    <source>
        <dbReference type="EMBL" id="MCD7107604.1"/>
    </source>
</evidence>
<dbReference type="Pfam" id="PF07702">
    <property type="entry name" value="UTRA"/>
    <property type="match status" value="1"/>
</dbReference>
<dbReference type="InterPro" id="IPR028978">
    <property type="entry name" value="Chorismate_lyase_/UTRA_dom_sf"/>
</dbReference>
<evidence type="ECO:0000256" key="1">
    <source>
        <dbReference type="ARBA" id="ARBA00023015"/>
    </source>
</evidence>
<dbReference type="InterPro" id="IPR036390">
    <property type="entry name" value="WH_DNA-bd_sf"/>
</dbReference>
<keyword evidence="2" id="KW-0238">DNA-binding</keyword>
<dbReference type="SMART" id="SM00345">
    <property type="entry name" value="HTH_GNTR"/>
    <property type="match status" value="1"/>
</dbReference>
<dbReference type="InterPro" id="IPR000524">
    <property type="entry name" value="Tscrpt_reg_HTH_GntR"/>
</dbReference>
<keyword evidence="3" id="KW-0804">Transcription</keyword>
<dbReference type="RefSeq" id="WP_231811347.1">
    <property type="nucleotide sequence ID" value="NZ_JAJOZR010000001.1"/>
</dbReference>
<sequence>MGDGAAADIFVDGTHSAHVDAPLATVVRHDDPRPLHQQVKEALLRAIEDGRLPHNGKLPSERKLVESFGVSRITVRHAIQDLIRQGMVKSQPGKGLYVTLRPRGYELQVLESFTATALSTNRQPGSMLVEVQAYRPAADITRPLFLPEGAEVVILKRIRMIDGVPVAIQTDWLPASQVPGLADLDWTGANRSLYAELRDRYHIQPGRGHTTLSARIATPWEAERLELAHPAAVLTVDQIVFDRRNRPINMTTLVHHPERYPLTLTQS</sequence>
<dbReference type="SUPFAM" id="SSF64288">
    <property type="entry name" value="Chorismate lyase-like"/>
    <property type="match status" value="1"/>
</dbReference>
<evidence type="ECO:0000256" key="2">
    <source>
        <dbReference type="ARBA" id="ARBA00023125"/>
    </source>
</evidence>
<dbReference type="AlphaFoldDB" id="A0A9X1SZ31"/>
<dbReference type="PROSITE" id="PS50949">
    <property type="entry name" value="HTH_GNTR"/>
    <property type="match status" value="1"/>
</dbReference>
<dbReference type="Pfam" id="PF00392">
    <property type="entry name" value="GntR"/>
    <property type="match status" value="1"/>
</dbReference>
<proteinExistence type="predicted"/>
<keyword evidence="6" id="KW-1185">Reference proteome</keyword>
<evidence type="ECO:0000313" key="6">
    <source>
        <dbReference type="Proteomes" id="UP001139089"/>
    </source>
</evidence>
<dbReference type="Gene3D" id="1.10.10.10">
    <property type="entry name" value="Winged helix-like DNA-binding domain superfamily/Winged helix DNA-binding domain"/>
    <property type="match status" value="1"/>
</dbReference>